<proteinExistence type="predicted"/>
<name>A0ABD3GVL4_9MARC</name>
<reference evidence="1 2" key="1">
    <citation type="submission" date="2024-09" db="EMBL/GenBank/DDBJ databases">
        <title>Chromosome-scale assembly of Riccia sorocarpa.</title>
        <authorList>
            <person name="Paukszto L."/>
        </authorList>
    </citation>
    <scope>NUCLEOTIDE SEQUENCE [LARGE SCALE GENOMIC DNA]</scope>
    <source>
        <strain evidence="1">LP-2024</strain>
        <tissue evidence="1">Aerial parts of the thallus</tissue>
    </source>
</reference>
<sequence>MFFGCWANGVLGAARWAQRRAARAPAAPRMAARPSARPASQELDLAAPRRALRLCAEPRDSAAPRKAAAINAALRRAAESHAALRRATEVSSEMTFTRKTGRVRHVENEATVEVEVTRPKRHVKKPVAAADLPSTSQRIGKKRVHEGFAGIDDAKVVVKKERSCEDPWLIKRYFKVDVISNVQWAYIKPDDISTAFAGISEFQIRRLGLRGVITRQYIPPNVPLCKEWLLSFDGAPKRDCSATV</sequence>
<keyword evidence="2" id="KW-1185">Reference proteome</keyword>
<protein>
    <recommendedName>
        <fullName evidence="3">Chlororespiratory reduction 6</fullName>
    </recommendedName>
</protein>
<evidence type="ECO:0000313" key="2">
    <source>
        <dbReference type="Proteomes" id="UP001633002"/>
    </source>
</evidence>
<gene>
    <name evidence="1" type="ORF">R1sor_024835</name>
</gene>
<comment type="caution">
    <text evidence="1">The sequence shown here is derived from an EMBL/GenBank/DDBJ whole genome shotgun (WGS) entry which is preliminary data.</text>
</comment>
<accession>A0ABD3GVL4</accession>
<dbReference type="Proteomes" id="UP001633002">
    <property type="component" value="Unassembled WGS sequence"/>
</dbReference>
<organism evidence="1 2">
    <name type="scientific">Riccia sorocarpa</name>
    <dbReference type="NCBI Taxonomy" id="122646"/>
    <lineage>
        <taxon>Eukaryota</taxon>
        <taxon>Viridiplantae</taxon>
        <taxon>Streptophyta</taxon>
        <taxon>Embryophyta</taxon>
        <taxon>Marchantiophyta</taxon>
        <taxon>Marchantiopsida</taxon>
        <taxon>Marchantiidae</taxon>
        <taxon>Marchantiales</taxon>
        <taxon>Ricciaceae</taxon>
        <taxon>Riccia</taxon>
    </lineage>
</organism>
<dbReference type="EMBL" id="JBJQOH010000007">
    <property type="protein sequence ID" value="KAL3681879.1"/>
    <property type="molecule type" value="Genomic_DNA"/>
</dbReference>
<dbReference type="AlphaFoldDB" id="A0ABD3GVL4"/>
<evidence type="ECO:0008006" key="3">
    <source>
        <dbReference type="Google" id="ProtNLM"/>
    </source>
</evidence>
<evidence type="ECO:0000313" key="1">
    <source>
        <dbReference type="EMBL" id="KAL3681879.1"/>
    </source>
</evidence>